<dbReference type="AlphaFoldDB" id="A0A3N2D0P3"/>
<dbReference type="OrthoDB" id="9810154at2"/>
<gene>
    <name evidence="2" type="ORF">EDD28_2749</name>
</gene>
<dbReference type="SUPFAM" id="SSF53254">
    <property type="entry name" value="Phosphoglycerate mutase-like"/>
    <property type="match status" value="1"/>
</dbReference>
<evidence type="ECO:0000313" key="2">
    <source>
        <dbReference type="EMBL" id="ROR93337.1"/>
    </source>
</evidence>
<organism evidence="2 3">
    <name type="scientific">Salana multivorans</name>
    <dbReference type="NCBI Taxonomy" id="120377"/>
    <lineage>
        <taxon>Bacteria</taxon>
        <taxon>Bacillati</taxon>
        <taxon>Actinomycetota</taxon>
        <taxon>Actinomycetes</taxon>
        <taxon>Micrococcales</taxon>
        <taxon>Beutenbergiaceae</taxon>
        <taxon>Salana</taxon>
    </lineage>
</organism>
<dbReference type="InterPro" id="IPR029033">
    <property type="entry name" value="His_PPase_superfam"/>
</dbReference>
<proteinExistence type="predicted"/>
<dbReference type="PANTHER" id="PTHR20935">
    <property type="entry name" value="PHOSPHOGLYCERATE MUTASE-RELATED"/>
    <property type="match status" value="1"/>
</dbReference>
<dbReference type="GO" id="GO:0016787">
    <property type="term" value="F:hydrolase activity"/>
    <property type="evidence" value="ECO:0007669"/>
    <property type="project" value="UniProtKB-KW"/>
</dbReference>
<dbReference type="InterPro" id="IPR013078">
    <property type="entry name" value="His_Pase_superF_clade-1"/>
</dbReference>
<dbReference type="InterPro" id="IPR051021">
    <property type="entry name" value="Mito_Ser/Thr_phosphatase"/>
</dbReference>
<dbReference type="RefSeq" id="WP_123740314.1">
    <property type="nucleotide sequence ID" value="NZ_RKHQ01000002.1"/>
</dbReference>
<sequence length="170" mass="17779">MPTLILLRHAKAEPHAAADVERSLALRGRRQAAAVGEELAAEGRLPDHALVSAAARTRQTWDLVASRLPGEVTSVVTDELYETGPRGVLDLVRGVDDAVRTLIVVGHEPVMSGTAAVLAGPDSDPAAVAQVRVGVPTAARCVLEVPGPWSELDRGGARLVAVRHAPESSD</sequence>
<dbReference type="PANTHER" id="PTHR20935:SF1">
    <property type="entry name" value="SLL1549 PROTEIN"/>
    <property type="match status" value="1"/>
</dbReference>
<evidence type="ECO:0000256" key="1">
    <source>
        <dbReference type="ARBA" id="ARBA00022801"/>
    </source>
</evidence>
<dbReference type="CDD" id="cd07067">
    <property type="entry name" value="HP_PGM_like"/>
    <property type="match status" value="1"/>
</dbReference>
<reference evidence="2 3" key="1">
    <citation type="submission" date="2018-11" db="EMBL/GenBank/DDBJ databases">
        <title>Sequencing the genomes of 1000 actinobacteria strains.</title>
        <authorList>
            <person name="Klenk H.-P."/>
        </authorList>
    </citation>
    <scope>NUCLEOTIDE SEQUENCE [LARGE SCALE GENOMIC DNA]</scope>
    <source>
        <strain evidence="2 3">DSM 13521</strain>
    </source>
</reference>
<dbReference type="EMBL" id="RKHQ01000002">
    <property type="protein sequence ID" value="ROR93337.1"/>
    <property type="molecule type" value="Genomic_DNA"/>
</dbReference>
<dbReference type="Gene3D" id="3.40.50.1240">
    <property type="entry name" value="Phosphoglycerate mutase-like"/>
    <property type="match status" value="1"/>
</dbReference>
<keyword evidence="3" id="KW-1185">Reference proteome</keyword>
<dbReference type="Pfam" id="PF00300">
    <property type="entry name" value="His_Phos_1"/>
    <property type="match status" value="1"/>
</dbReference>
<comment type="caution">
    <text evidence="2">The sequence shown here is derived from an EMBL/GenBank/DDBJ whole genome shotgun (WGS) entry which is preliminary data.</text>
</comment>
<dbReference type="SMART" id="SM00855">
    <property type="entry name" value="PGAM"/>
    <property type="match status" value="1"/>
</dbReference>
<accession>A0A3N2D0P3</accession>
<name>A0A3N2D0P3_9MICO</name>
<evidence type="ECO:0000313" key="3">
    <source>
        <dbReference type="Proteomes" id="UP000275356"/>
    </source>
</evidence>
<keyword evidence="1" id="KW-0378">Hydrolase</keyword>
<dbReference type="Proteomes" id="UP000275356">
    <property type="component" value="Unassembled WGS sequence"/>
</dbReference>
<protein>
    <submittedName>
        <fullName evidence="2">Phosphohistidine phosphatase</fullName>
    </submittedName>
</protein>